<dbReference type="PATRIC" id="fig|889306.3.peg.3116"/>
<reference evidence="1 2" key="1">
    <citation type="submission" date="2015-01" db="EMBL/GenBank/DDBJ databases">
        <title>Genome sequencing of Jeotgalibacillus soli.</title>
        <authorList>
            <person name="Goh K.M."/>
            <person name="Chan K.-G."/>
            <person name="Yaakop A.S."/>
            <person name="Ee R."/>
            <person name="Gan H.M."/>
            <person name="Chan C.S."/>
        </authorList>
    </citation>
    <scope>NUCLEOTIDE SEQUENCE [LARGE SCALE GENOMIC DNA]</scope>
    <source>
        <strain evidence="1 2">P9</strain>
    </source>
</reference>
<accession>A0A0C2RQX1</accession>
<dbReference type="AlphaFoldDB" id="A0A0C2RQX1"/>
<protein>
    <submittedName>
        <fullName evidence="1">Uncharacterized protein</fullName>
    </submittedName>
</protein>
<dbReference type="EMBL" id="JXRP01000019">
    <property type="protein sequence ID" value="KIL44139.1"/>
    <property type="molecule type" value="Genomic_DNA"/>
</dbReference>
<proteinExistence type="predicted"/>
<organism evidence="1 2">
    <name type="scientific">Jeotgalibacillus soli</name>
    <dbReference type="NCBI Taxonomy" id="889306"/>
    <lineage>
        <taxon>Bacteria</taxon>
        <taxon>Bacillati</taxon>
        <taxon>Bacillota</taxon>
        <taxon>Bacilli</taxon>
        <taxon>Bacillales</taxon>
        <taxon>Caryophanaceae</taxon>
        <taxon>Jeotgalibacillus</taxon>
    </lineage>
</organism>
<evidence type="ECO:0000313" key="1">
    <source>
        <dbReference type="EMBL" id="KIL44139.1"/>
    </source>
</evidence>
<comment type="caution">
    <text evidence="1">The sequence shown here is derived from an EMBL/GenBank/DDBJ whole genome shotgun (WGS) entry which is preliminary data.</text>
</comment>
<name>A0A0C2RQX1_9BACL</name>
<dbReference type="RefSeq" id="WP_235420951.1">
    <property type="nucleotide sequence ID" value="NZ_JXRP01000019.1"/>
</dbReference>
<dbReference type="STRING" id="889306.KP78_31030"/>
<keyword evidence="2" id="KW-1185">Reference proteome</keyword>
<evidence type="ECO:0000313" key="2">
    <source>
        <dbReference type="Proteomes" id="UP000031938"/>
    </source>
</evidence>
<gene>
    <name evidence="1" type="ORF">KP78_31030</name>
</gene>
<dbReference type="Proteomes" id="UP000031938">
    <property type="component" value="Unassembled WGS sequence"/>
</dbReference>
<sequence length="48" mass="5683">MVSLLKKHKSYCCGWCFLPAGQWGLWLCEFNRWNWTKESENEDSGTLV</sequence>